<feature type="domain" description="Ig-like" evidence="2">
    <location>
        <begin position="399"/>
        <end position="463"/>
    </location>
</feature>
<protein>
    <submittedName>
        <fullName evidence="3">T9SS type B sorting domain-containing protein</fullName>
    </submittedName>
</protein>
<dbReference type="AlphaFoldDB" id="A0A7J5TVQ0"/>
<dbReference type="NCBIfam" id="TIGR04131">
    <property type="entry name" value="Bac_Flav_CTERM"/>
    <property type="match status" value="1"/>
</dbReference>
<reference evidence="3 4" key="1">
    <citation type="submission" date="2019-10" db="EMBL/GenBank/DDBJ databases">
        <title>Rudanella paleaurantiibacter sp. nov., isolated from sludge.</title>
        <authorList>
            <person name="Xu S.Q."/>
        </authorList>
    </citation>
    <scope>NUCLEOTIDE SEQUENCE [LARGE SCALE GENOMIC DNA]</scope>
    <source>
        <strain evidence="3 4">HX-22-17</strain>
    </source>
</reference>
<proteinExistence type="predicted"/>
<gene>
    <name evidence="3" type="ORF">F5984_22945</name>
</gene>
<feature type="chain" id="PRO_5029843707" evidence="1">
    <location>
        <begin position="24"/>
        <end position="791"/>
    </location>
</feature>
<evidence type="ECO:0000313" key="4">
    <source>
        <dbReference type="Proteomes" id="UP000488299"/>
    </source>
</evidence>
<comment type="caution">
    <text evidence="3">The sequence shown here is derived from an EMBL/GenBank/DDBJ whole genome shotgun (WGS) entry which is preliminary data.</text>
</comment>
<dbReference type="Pfam" id="PF13585">
    <property type="entry name" value="CHU_C"/>
    <property type="match status" value="1"/>
</dbReference>
<dbReference type="PROSITE" id="PS50835">
    <property type="entry name" value="IG_LIKE"/>
    <property type="match status" value="1"/>
</dbReference>
<evidence type="ECO:0000256" key="1">
    <source>
        <dbReference type="SAM" id="SignalP"/>
    </source>
</evidence>
<keyword evidence="4" id="KW-1185">Reference proteome</keyword>
<dbReference type="RefSeq" id="WP_152126556.1">
    <property type="nucleotide sequence ID" value="NZ_WELI01000012.1"/>
</dbReference>
<organism evidence="3 4">
    <name type="scientific">Rudanella paleaurantiibacter</name>
    <dbReference type="NCBI Taxonomy" id="2614655"/>
    <lineage>
        <taxon>Bacteria</taxon>
        <taxon>Pseudomonadati</taxon>
        <taxon>Bacteroidota</taxon>
        <taxon>Cytophagia</taxon>
        <taxon>Cytophagales</taxon>
        <taxon>Cytophagaceae</taxon>
        <taxon>Rudanella</taxon>
    </lineage>
</organism>
<evidence type="ECO:0000259" key="2">
    <source>
        <dbReference type="PROSITE" id="PS50835"/>
    </source>
</evidence>
<dbReference type="InterPro" id="IPR007110">
    <property type="entry name" value="Ig-like_dom"/>
</dbReference>
<sequence>MRLKIYVLLWCSLGLLGSSFATHQVGGHLEMRALDTSPGRYLITVTNYLENNARGNQQGGGRLGIYRKRDNFLMLIFTTSQSGPRQPLVFANERCAEQRNLNFIVATFSAEINLDPLTYSDPLGYYISYQTRNRNDGIDNIMNPVNTGYTFYLEFPPLLRNGSPFLNSSPRFPAINGEYICINDPFTFAFGGTDPDGDQLRYSLVSPLNQLGSGNNNTNNVSAGPYPDVVWAPGYDSDNAIPGKPALRVNPTTGELTVTASSQGLFVFAVKVEEYRNGQLIGEVRRDFQFLVVDCPPVSLPKALVRAQNKPATASSFTICPNTGLTLLANTDPTWFYQWQRDGLNLPGDTLPTLEARMPGSYMVVVSSKTSCVQSSKSQALTVTVVDVGTQLSSSGHLCPTTGTMSFSVPASDNQTYRWFVDGQVRAGAVQPTFTTEQPGRFQVEVTNTIYGCRVRSEERTVARSAPVQATLSSSASAICPGTSLALIAGGGVNYRWQQNGQSLSHSAAAFDAQTAGTYSLTAIDEYGCEGTSAPLAIGQVPPITVTLEPVPPSCGTVAPALRLTGKPDGGVFAGTGIAPSDPATGQFSPAAAGVGLHALTYTVRPAPWCEGVAARQNALVAPIPTIGLPDTIKTWRGNTFTVDPELTGSPNQFWWEPTAFLGNSRSAQLDIVDIQHDTTYYFRVRNEGLCEARDTVRVRVFSRIWIPDAFSPNRDGQNDVWELKGVEGFTKAELTIFNRWGEVVYWSNNGYQSPFDGTFQGQPLPEGPYVFVLKPAPGYETIRGKVVVLR</sequence>
<dbReference type="Proteomes" id="UP000488299">
    <property type="component" value="Unassembled WGS sequence"/>
</dbReference>
<dbReference type="InterPro" id="IPR026341">
    <property type="entry name" value="T9SS_type_B"/>
</dbReference>
<dbReference type="EMBL" id="WELI01000012">
    <property type="protein sequence ID" value="KAB7727095.1"/>
    <property type="molecule type" value="Genomic_DNA"/>
</dbReference>
<accession>A0A7J5TVQ0</accession>
<evidence type="ECO:0000313" key="3">
    <source>
        <dbReference type="EMBL" id="KAB7727095.1"/>
    </source>
</evidence>
<name>A0A7J5TVQ0_9BACT</name>
<keyword evidence="1" id="KW-0732">Signal</keyword>
<feature type="signal peptide" evidence="1">
    <location>
        <begin position="1"/>
        <end position="23"/>
    </location>
</feature>